<dbReference type="GO" id="GO:0015369">
    <property type="term" value="F:calcium:proton antiporter activity"/>
    <property type="evidence" value="ECO:0007669"/>
    <property type="project" value="UniProtKB-UniRule"/>
</dbReference>
<organism evidence="13 14">
    <name type="scientific">Microdochium trichocladiopsis</name>
    <dbReference type="NCBI Taxonomy" id="1682393"/>
    <lineage>
        <taxon>Eukaryota</taxon>
        <taxon>Fungi</taxon>
        <taxon>Dikarya</taxon>
        <taxon>Ascomycota</taxon>
        <taxon>Pezizomycotina</taxon>
        <taxon>Sordariomycetes</taxon>
        <taxon>Xylariomycetidae</taxon>
        <taxon>Xylariales</taxon>
        <taxon>Microdochiaceae</taxon>
        <taxon>Microdochium</taxon>
    </lineage>
</organism>
<evidence type="ECO:0000256" key="10">
    <source>
        <dbReference type="RuleBase" id="RU365028"/>
    </source>
</evidence>
<keyword evidence="5 10" id="KW-0812">Transmembrane</keyword>
<evidence type="ECO:0000256" key="5">
    <source>
        <dbReference type="ARBA" id="ARBA00022692"/>
    </source>
</evidence>
<evidence type="ECO:0000256" key="11">
    <source>
        <dbReference type="SAM" id="MobiDB-lite"/>
    </source>
</evidence>
<feature type="transmembrane region" description="Helical" evidence="10">
    <location>
        <begin position="153"/>
        <end position="177"/>
    </location>
</feature>
<evidence type="ECO:0000259" key="12">
    <source>
        <dbReference type="Pfam" id="PF01699"/>
    </source>
</evidence>
<keyword evidence="4 10" id="KW-0109">Calcium transport</keyword>
<name>A0A9P9BMK0_9PEZI</name>
<dbReference type="RefSeq" id="XP_046011981.1">
    <property type="nucleotide sequence ID" value="XM_046150064.1"/>
</dbReference>
<sequence length="453" mass="50059">MDGGAAHERTGLLRACGRWTNYPHVTSGLGSEKEWVKYPALLWHIVWHFLRHILWPITKMTLLSSPLNILLVCVPIGIIAGHGGCSPIAVFIINSFSIIGLAGVQPFATEEISQKLSGSLGEVFRAISGNIVELIVGITALQNGQFQVIKSSMIGSIMFNDLLVMGVCFFLGSIFNMRDDNDNGTEQSFASVTAQTTSSLMAVSAASMILPGFLFKIINRADDKESTTRTILQLSRGTAIVLLLLYVMYLVFQLKTHHNLFSVEPATTLSAQNVPDEENRNANRHQDDDDAEGVQEHMSPWSAGVVLILTTFLVSVCTYYLIDSINPVVASFHISRNFIGLILIPMLYIKTKHFTAVVMAFEDKMNLAVGAATGSSIRIALLDTPLLVILGWIMNKDMDLHHETRDPHCRLALTTFIVIFTVIDGKSNWLEGVMVRIVLHVFRTRKVCHALTH</sequence>
<comment type="function">
    <text evidence="10">Has a role in promoting intracellular calcium ion sequestration via the exchange of calcium ions for hydrogen ions across the vacuolar membrane. Involved also in manganese ion homeostasis via its uptake into the vacuole.</text>
</comment>
<keyword evidence="8 10" id="KW-0406">Ion transport</keyword>
<feature type="transmembrane region" description="Helical" evidence="10">
    <location>
        <begin position="70"/>
        <end position="103"/>
    </location>
</feature>
<dbReference type="Pfam" id="PF01699">
    <property type="entry name" value="Na_Ca_ex"/>
    <property type="match status" value="2"/>
</dbReference>
<dbReference type="GeneID" id="70179610"/>
<dbReference type="OrthoDB" id="1699231at2759"/>
<evidence type="ECO:0000256" key="2">
    <source>
        <dbReference type="ARBA" id="ARBA00008170"/>
    </source>
</evidence>
<dbReference type="Gene3D" id="1.20.1420.30">
    <property type="entry name" value="NCX, central ion-binding region"/>
    <property type="match status" value="2"/>
</dbReference>
<dbReference type="PANTHER" id="PTHR31503:SF22">
    <property type="entry name" value="VACUOLAR CALCIUM ION TRANSPORTER"/>
    <property type="match status" value="1"/>
</dbReference>
<feature type="domain" description="Sodium/calcium exchanger membrane region" evidence="12">
    <location>
        <begin position="88"/>
        <end position="254"/>
    </location>
</feature>
<dbReference type="InterPro" id="IPR004837">
    <property type="entry name" value="NaCa_Exmemb"/>
</dbReference>
<evidence type="ECO:0000256" key="4">
    <source>
        <dbReference type="ARBA" id="ARBA00022568"/>
    </source>
</evidence>
<evidence type="ECO:0000256" key="7">
    <source>
        <dbReference type="ARBA" id="ARBA00022989"/>
    </source>
</evidence>
<feature type="region of interest" description="Disordered" evidence="11">
    <location>
        <begin position="272"/>
        <end position="293"/>
    </location>
</feature>
<dbReference type="EMBL" id="JAGTJQ010000006">
    <property type="protein sequence ID" value="KAH7029693.1"/>
    <property type="molecule type" value="Genomic_DNA"/>
</dbReference>
<feature type="transmembrane region" description="Helical" evidence="10">
    <location>
        <begin position="301"/>
        <end position="322"/>
    </location>
</feature>
<comment type="similarity">
    <text evidence="2 10">Belongs to the Ca(2+):cation antiporter (CaCA) (TC 2.A.19) family.</text>
</comment>
<gene>
    <name evidence="13" type="ORF">B0I36DRAFT_244519</name>
</gene>
<keyword evidence="3 10" id="KW-0813">Transport</keyword>
<keyword evidence="10" id="KW-0050">Antiport</keyword>
<keyword evidence="9 10" id="KW-0472">Membrane</keyword>
<keyword evidence="6 10" id="KW-0106">Calcium</keyword>
<proteinExistence type="inferred from homology"/>
<evidence type="ECO:0000256" key="6">
    <source>
        <dbReference type="ARBA" id="ARBA00022837"/>
    </source>
</evidence>
<dbReference type="Proteomes" id="UP000756346">
    <property type="component" value="Unassembled WGS sequence"/>
</dbReference>
<comment type="caution">
    <text evidence="10">Lacks conserved residue(s) required for the propagation of feature annotation.</text>
</comment>
<dbReference type="InterPro" id="IPR004713">
    <property type="entry name" value="CaH_exchang"/>
</dbReference>
<keyword evidence="10" id="KW-0926">Vacuole</keyword>
<evidence type="ECO:0000256" key="3">
    <source>
        <dbReference type="ARBA" id="ARBA00022448"/>
    </source>
</evidence>
<evidence type="ECO:0000256" key="8">
    <source>
        <dbReference type="ARBA" id="ARBA00023065"/>
    </source>
</evidence>
<dbReference type="InterPro" id="IPR004798">
    <property type="entry name" value="CAX-like"/>
</dbReference>
<protein>
    <recommendedName>
        <fullName evidence="10">Vacuolar calcium ion transporter</fullName>
    </recommendedName>
</protein>
<evidence type="ECO:0000313" key="13">
    <source>
        <dbReference type="EMBL" id="KAH7029693.1"/>
    </source>
</evidence>
<dbReference type="GO" id="GO:0000329">
    <property type="term" value="C:fungal-type vacuole membrane"/>
    <property type="evidence" value="ECO:0007669"/>
    <property type="project" value="TreeGrafter"/>
</dbReference>
<feature type="transmembrane region" description="Helical" evidence="10">
    <location>
        <begin position="230"/>
        <end position="252"/>
    </location>
</feature>
<evidence type="ECO:0000313" key="14">
    <source>
        <dbReference type="Proteomes" id="UP000756346"/>
    </source>
</evidence>
<dbReference type="AlphaFoldDB" id="A0A9P9BMK0"/>
<dbReference type="GO" id="GO:0006874">
    <property type="term" value="P:intracellular calcium ion homeostasis"/>
    <property type="evidence" value="ECO:0007669"/>
    <property type="project" value="TreeGrafter"/>
</dbReference>
<feature type="compositionally biased region" description="Basic and acidic residues" evidence="11">
    <location>
        <begin position="277"/>
        <end position="287"/>
    </location>
</feature>
<feature type="transmembrane region" description="Helical" evidence="10">
    <location>
        <begin position="369"/>
        <end position="393"/>
    </location>
</feature>
<feature type="domain" description="Sodium/calcium exchanger membrane region" evidence="12">
    <location>
        <begin position="305"/>
        <end position="435"/>
    </location>
</feature>
<feature type="transmembrane region" description="Helical" evidence="10">
    <location>
        <begin position="197"/>
        <end position="218"/>
    </location>
</feature>
<evidence type="ECO:0000256" key="1">
    <source>
        <dbReference type="ARBA" id="ARBA00004127"/>
    </source>
</evidence>
<dbReference type="InterPro" id="IPR044880">
    <property type="entry name" value="NCX_ion-bd_dom_sf"/>
</dbReference>
<reference evidence="13" key="1">
    <citation type="journal article" date="2021" name="Nat. Commun.">
        <title>Genetic determinants of endophytism in the Arabidopsis root mycobiome.</title>
        <authorList>
            <person name="Mesny F."/>
            <person name="Miyauchi S."/>
            <person name="Thiergart T."/>
            <person name="Pickel B."/>
            <person name="Atanasova L."/>
            <person name="Karlsson M."/>
            <person name="Huettel B."/>
            <person name="Barry K.W."/>
            <person name="Haridas S."/>
            <person name="Chen C."/>
            <person name="Bauer D."/>
            <person name="Andreopoulos W."/>
            <person name="Pangilinan J."/>
            <person name="LaButti K."/>
            <person name="Riley R."/>
            <person name="Lipzen A."/>
            <person name="Clum A."/>
            <person name="Drula E."/>
            <person name="Henrissat B."/>
            <person name="Kohler A."/>
            <person name="Grigoriev I.V."/>
            <person name="Martin F.M."/>
            <person name="Hacquard S."/>
        </authorList>
    </citation>
    <scope>NUCLEOTIDE SEQUENCE</scope>
    <source>
        <strain evidence="13">MPI-CAGE-CH-0230</strain>
    </source>
</reference>
<keyword evidence="7 10" id="KW-1133">Transmembrane helix</keyword>
<accession>A0A9P9BMK0</accession>
<evidence type="ECO:0000256" key="9">
    <source>
        <dbReference type="ARBA" id="ARBA00023136"/>
    </source>
</evidence>
<dbReference type="GO" id="GO:0012505">
    <property type="term" value="C:endomembrane system"/>
    <property type="evidence" value="ECO:0007669"/>
    <property type="project" value="UniProtKB-SubCell"/>
</dbReference>
<dbReference type="PANTHER" id="PTHR31503">
    <property type="entry name" value="VACUOLAR CALCIUM ION TRANSPORTER"/>
    <property type="match status" value="1"/>
</dbReference>
<feature type="transmembrane region" description="Helical" evidence="10">
    <location>
        <begin position="329"/>
        <end position="349"/>
    </location>
</feature>
<dbReference type="NCBIfam" id="TIGR00378">
    <property type="entry name" value="cax"/>
    <property type="match status" value="1"/>
</dbReference>
<comment type="subcellular location">
    <subcellularLocation>
        <location evidence="1">Endomembrane system</location>
        <topology evidence="1">Multi-pass membrane protein</topology>
    </subcellularLocation>
    <subcellularLocation>
        <location evidence="10">Vacuole membrane</location>
    </subcellularLocation>
</comment>
<keyword evidence="14" id="KW-1185">Reference proteome</keyword>
<comment type="caution">
    <text evidence="13">The sequence shown here is derived from an EMBL/GenBank/DDBJ whole genome shotgun (WGS) entry which is preliminary data.</text>
</comment>